<dbReference type="EMBL" id="MFVU01000034">
    <property type="protein sequence ID" value="OGJ00831.1"/>
    <property type="molecule type" value="Genomic_DNA"/>
</dbReference>
<keyword evidence="2" id="KW-1133">Transmembrane helix</keyword>
<keyword evidence="1" id="KW-0175">Coiled coil</keyword>
<protein>
    <recommendedName>
        <fullName evidence="5">Septum formation initiator</fullName>
    </recommendedName>
</protein>
<dbReference type="InterPro" id="IPR007060">
    <property type="entry name" value="FtsL/DivIC"/>
</dbReference>
<accession>A0A1F6Y370</accession>
<comment type="caution">
    <text evidence="3">The sequence shown here is derived from an EMBL/GenBank/DDBJ whole genome shotgun (WGS) entry which is preliminary data.</text>
</comment>
<evidence type="ECO:0008006" key="5">
    <source>
        <dbReference type="Google" id="ProtNLM"/>
    </source>
</evidence>
<evidence type="ECO:0000313" key="3">
    <source>
        <dbReference type="EMBL" id="OGJ00831.1"/>
    </source>
</evidence>
<keyword evidence="2" id="KW-0812">Transmembrane</keyword>
<evidence type="ECO:0000256" key="2">
    <source>
        <dbReference type="SAM" id="Phobius"/>
    </source>
</evidence>
<gene>
    <name evidence="3" type="ORF">A3G53_02015</name>
</gene>
<keyword evidence="2" id="KW-0472">Membrane</keyword>
<name>A0A1F6Y370_9BACT</name>
<proteinExistence type="predicted"/>
<sequence>MRNFGRTNQWKNLLASRAVLVFLGIVFLIFAWNVFGLWGKMRETSRNREMVENKINDLKQEKEELSFSITTLKTEEGIEENIRDRYGFGKEGEGLIVIVDEDKAEVPLEANTGGFWSFLANLFK</sequence>
<feature type="coiled-coil region" evidence="1">
    <location>
        <begin position="41"/>
        <end position="75"/>
    </location>
</feature>
<dbReference type="Proteomes" id="UP000178645">
    <property type="component" value="Unassembled WGS sequence"/>
</dbReference>
<evidence type="ECO:0000256" key="1">
    <source>
        <dbReference type="SAM" id="Coils"/>
    </source>
</evidence>
<reference evidence="3 4" key="1">
    <citation type="journal article" date="2016" name="Nat. Commun.">
        <title>Thousands of microbial genomes shed light on interconnected biogeochemical processes in an aquifer system.</title>
        <authorList>
            <person name="Anantharaman K."/>
            <person name="Brown C.T."/>
            <person name="Hug L.A."/>
            <person name="Sharon I."/>
            <person name="Castelle C.J."/>
            <person name="Probst A.J."/>
            <person name="Thomas B.C."/>
            <person name="Singh A."/>
            <person name="Wilkins M.J."/>
            <person name="Karaoz U."/>
            <person name="Brodie E.L."/>
            <person name="Williams K.H."/>
            <person name="Hubbard S.S."/>
            <person name="Banfield J.F."/>
        </authorList>
    </citation>
    <scope>NUCLEOTIDE SEQUENCE [LARGE SCALE GENOMIC DNA]</scope>
</reference>
<organism evidence="3 4">
    <name type="scientific">Candidatus Nomurabacteria bacterium RIFCSPLOWO2_12_FULL_44_11</name>
    <dbReference type="NCBI Taxonomy" id="1801796"/>
    <lineage>
        <taxon>Bacteria</taxon>
        <taxon>Candidatus Nomuraibacteriota</taxon>
    </lineage>
</organism>
<dbReference type="AlphaFoldDB" id="A0A1F6Y370"/>
<dbReference type="Pfam" id="PF04977">
    <property type="entry name" value="DivIC"/>
    <property type="match status" value="1"/>
</dbReference>
<feature type="transmembrane region" description="Helical" evidence="2">
    <location>
        <begin position="20"/>
        <end position="38"/>
    </location>
</feature>
<evidence type="ECO:0000313" key="4">
    <source>
        <dbReference type="Proteomes" id="UP000178645"/>
    </source>
</evidence>